<protein>
    <recommendedName>
        <fullName evidence="1">EAL domain-containing protein</fullName>
    </recommendedName>
</protein>
<dbReference type="InterPro" id="IPR035919">
    <property type="entry name" value="EAL_sf"/>
</dbReference>
<dbReference type="SMART" id="SM00052">
    <property type="entry name" value="EAL"/>
    <property type="match status" value="1"/>
</dbReference>
<dbReference type="Gene3D" id="3.20.20.450">
    <property type="entry name" value="EAL domain"/>
    <property type="match status" value="1"/>
</dbReference>
<dbReference type="InterPro" id="IPR050706">
    <property type="entry name" value="Cyclic-di-GMP_PDE-like"/>
</dbReference>
<reference evidence="2 3" key="1">
    <citation type="submission" date="2016-03" db="EMBL/GenBank/DDBJ databases">
        <title>Photobacterium proteolyticum sp. nov. a protease producing bacterium isolated from ocean sediments of Laizhou Bay.</title>
        <authorList>
            <person name="Li Y."/>
        </authorList>
    </citation>
    <scope>NUCLEOTIDE SEQUENCE [LARGE SCALE GENOMIC DNA]</scope>
    <source>
        <strain evidence="2 3">R-40508</strain>
    </source>
</reference>
<dbReference type="SUPFAM" id="SSF141868">
    <property type="entry name" value="EAL domain-like"/>
    <property type="match status" value="1"/>
</dbReference>
<dbReference type="PROSITE" id="PS50883">
    <property type="entry name" value="EAL"/>
    <property type="match status" value="1"/>
</dbReference>
<dbReference type="PANTHER" id="PTHR33121">
    <property type="entry name" value="CYCLIC DI-GMP PHOSPHODIESTERASE PDEF"/>
    <property type="match status" value="1"/>
</dbReference>
<dbReference type="InterPro" id="IPR001633">
    <property type="entry name" value="EAL_dom"/>
</dbReference>
<gene>
    <name evidence="2" type="ORF">A3K86_15745</name>
</gene>
<evidence type="ECO:0000259" key="1">
    <source>
        <dbReference type="PROSITE" id="PS50883"/>
    </source>
</evidence>
<dbReference type="STRING" id="858640.A3K86_15745"/>
<keyword evidence="3" id="KW-1185">Reference proteome</keyword>
<dbReference type="EMBL" id="LVHF01000029">
    <property type="protein sequence ID" value="OAN13116.1"/>
    <property type="molecule type" value="Genomic_DNA"/>
</dbReference>
<sequence>MNKILRTVDDLECHLRGTASDGYSFVYKDKVIKSAFQPIITHDGQVFGYEALMRVYDLDGSRFQTEPFFTANDLPINDKINIDRLARVIHLRNFACFFDAGALFLNMSPDALIDNFNNKSGPKLLFPRVKSLGLDCNNIYFELLEHHCEAKDDLFTVIKQMRDKGVKLALDDYGSQASSESRAKSVLPDIIKMDKSLLQEYIAGDTKRLTDAMALAKSIGARVLLEGVEDQLAYITAIELGADYLQGYYFGRPKLLNEFRQPLSTAISS</sequence>
<dbReference type="GO" id="GO:0071111">
    <property type="term" value="F:cyclic-guanylate-specific phosphodiesterase activity"/>
    <property type="evidence" value="ECO:0007669"/>
    <property type="project" value="InterPro"/>
</dbReference>
<feature type="domain" description="EAL" evidence="1">
    <location>
        <begin position="15"/>
        <end position="267"/>
    </location>
</feature>
<comment type="caution">
    <text evidence="2">The sequence shown here is derived from an EMBL/GenBank/DDBJ whole genome shotgun (WGS) entry which is preliminary data.</text>
</comment>
<dbReference type="AlphaFoldDB" id="A0A178K7S0"/>
<proteinExistence type="predicted"/>
<dbReference type="Pfam" id="PF00563">
    <property type="entry name" value="EAL"/>
    <property type="match status" value="1"/>
</dbReference>
<dbReference type="RefSeq" id="WP_068333179.1">
    <property type="nucleotide sequence ID" value="NZ_LVHF01000029.1"/>
</dbReference>
<evidence type="ECO:0000313" key="2">
    <source>
        <dbReference type="EMBL" id="OAN13116.1"/>
    </source>
</evidence>
<evidence type="ECO:0000313" key="3">
    <source>
        <dbReference type="Proteomes" id="UP000078503"/>
    </source>
</evidence>
<accession>A0A178K7S0</accession>
<dbReference type="CDD" id="cd01948">
    <property type="entry name" value="EAL"/>
    <property type="match status" value="1"/>
</dbReference>
<dbReference type="Proteomes" id="UP000078503">
    <property type="component" value="Unassembled WGS sequence"/>
</dbReference>
<dbReference type="PANTHER" id="PTHR33121:SF70">
    <property type="entry name" value="SIGNALING PROTEIN YKOW"/>
    <property type="match status" value="1"/>
</dbReference>
<organism evidence="2 3">
    <name type="scientific">Photobacterium jeanii</name>
    <dbReference type="NCBI Taxonomy" id="858640"/>
    <lineage>
        <taxon>Bacteria</taxon>
        <taxon>Pseudomonadati</taxon>
        <taxon>Pseudomonadota</taxon>
        <taxon>Gammaproteobacteria</taxon>
        <taxon>Vibrionales</taxon>
        <taxon>Vibrionaceae</taxon>
        <taxon>Photobacterium</taxon>
    </lineage>
</organism>
<name>A0A178K7S0_9GAMM</name>